<dbReference type="InterPro" id="IPR005294">
    <property type="entry name" value="ATP_synth_F1_asu"/>
</dbReference>
<comment type="caution">
    <text evidence="3">The sequence shown here is derived from an EMBL/GenBank/DDBJ whole genome shotgun (WGS) entry which is preliminary data.</text>
</comment>
<feature type="domain" description="ATPase F1/V1/A1 complex alpha/beta subunit nucleotide-binding" evidence="2">
    <location>
        <begin position="2"/>
        <end position="73"/>
    </location>
</feature>
<keyword evidence="1" id="KW-1278">Translocase</keyword>
<organism evidence="3 4">
    <name type="scientific">Lentilactobacillus hilgardii (strain ATCC 8290 / DSM 20176 / CCUG 30140 / JCM 1155 / KCTC 3500 / NBRC 15886 / NCIMB 8040 / NRRL B-1843 / 9)</name>
    <dbReference type="NCBI Taxonomy" id="1423757"/>
    <lineage>
        <taxon>Bacteria</taxon>
        <taxon>Bacillati</taxon>
        <taxon>Bacillota</taxon>
        <taxon>Bacilli</taxon>
        <taxon>Lactobacillales</taxon>
        <taxon>Lactobacillaceae</taxon>
        <taxon>Lentilactobacillus</taxon>
    </lineage>
</organism>
<reference evidence="3 4" key="1">
    <citation type="submission" date="2009-01" db="EMBL/GenBank/DDBJ databases">
        <authorList>
            <person name="Qin X."/>
            <person name="Bachman B."/>
            <person name="Battles P."/>
            <person name="Bell A."/>
            <person name="Bess C."/>
            <person name="Bickham C."/>
            <person name="Chaboub L."/>
            <person name="Chen D."/>
            <person name="Coyle M."/>
            <person name="Deiros D.R."/>
            <person name="Dinh H."/>
            <person name="Forbes L."/>
            <person name="Fowler G."/>
            <person name="Francisco L."/>
            <person name="Fu Q."/>
            <person name="Gubbala S."/>
            <person name="Hale W."/>
            <person name="Han Y."/>
            <person name="Hemphill L."/>
            <person name="Highlander S.K."/>
            <person name="Hirani K."/>
            <person name="Hogues M."/>
            <person name="Jackson L."/>
            <person name="Jakkamsetti A."/>
            <person name="Javaid M."/>
            <person name="Jiang H."/>
            <person name="Korchina V."/>
            <person name="Kovar C."/>
            <person name="Lara F."/>
            <person name="Lee S."/>
            <person name="Mata R."/>
            <person name="Mathew T."/>
            <person name="Moen C."/>
            <person name="Morales K."/>
            <person name="Munidasa M."/>
            <person name="Nazareth L."/>
            <person name="Ngo R."/>
            <person name="Nguyen L."/>
            <person name="Okwuonu G."/>
            <person name="Ongeri F."/>
            <person name="Patil S."/>
            <person name="Petrosino J."/>
            <person name="Pham C."/>
            <person name="Pham P."/>
            <person name="Pu L.-L."/>
            <person name="Puazo M."/>
            <person name="Raj R."/>
            <person name="Reid J."/>
            <person name="Rouhana J."/>
            <person name="Saada N."/>
            <person name="Shang Y."/>
            <person name="Simmons D."/>
            <person name="Thornton R."/>
            <person name="Warren J."/>
            <person name="Weissenberger G."/>
            <person name="Zhang J."/>
            <person name="Zhang L."/>
            <person name="Zhou C."/>
            <person name="Zhu D."/>
            <person name="Muzny D."/>
            <person name="Worley K."/>
            <person name="Gibbs R."/>
        </authorList>
    </citation>
    <scope>NUCLEOTIDE SEQUENCE [LARGE SCALE GENOMIC DNA]</scope>
    <source>
        <strain evidence="4">ATCC 8290 / DSM 20176 / CCUG 30140 / JCM 1155 / KCTC 3500 / NBRC 15886 / NCIMB 8040 / NRRL B-1843 / 9</strain>
    </source>
</reference>
<dbReference type="Proteomes" id="UP000003752">
    <property type="component" value="Unassembled WGS sequence"/>
</dbReference>
<dbReference type="AlphaFoldDB" id="C0XGB2"/>
<proteinExistence type="predicted"/>
<feature type="non-terminal residue" evidence="3">
    <location>
        <position position="1"/>
    </location>
</feature>
<evidence type="ECO:0000259" key="2">
    <source>
        <dbReference type="Pfam" id="PF00006"/>
    </source>
</evidence>
<protein>
    <recommendedName>
        <fullName evidence="2">ATPase F1/V1/A1 complex alpha/beta subunit nucleotide-binding domain-containing protein</fullName>
    </recommendedName>
</protein>
<accession>C0XGB2</accession>
<dbReference type="GO" id="GO:0045259">
    <property type="term" value="C:proton-transporting ATP synthase complex"/>
    <property type="evidence" value="ECO:0007669"/>
    <property type="project" value="InterPro"/>
</dbReference>
<dbReference type="Pfam" id="PF00006">
    <property type="entry name" value="ATP-synt_ab"/>
    <property type="match status" value="1"/>
</dbReference>
<evidence type="ECO:0000313" key="4">
    <source>
        <dbReference type="Proteomes" id="UP000003752"/>
    </source>
</evidence>
<dbReference type="GO" id="GO:0046933">
    <property type="term" value="F:proton-transporting ATP synthase activity, rotational mechanism"/>
    <property type="evidence" value="ECO:0007669"/>
    <property type="project" value="InterPro"/>
</dbReference>
<name>C0XGB2_LENH9</name>
<dbReference type="GO" id="GO:0043531">
    <property type="term" value="F:ADP binding"/>
    <property type="evidence" value="ECO:0007669"/>
    <property type="project" value="TreeGrafter"/>
</dbReference>
<dbReference type="PANTHER" id="PTHR48082">
    <property type="entry name" value="ATP SYNTHASE SUBUNIT ALPHA, MITOCHONDRIAL"/>
    <property type="match status" value="1"/>
</dbReference>
<feature type="non-terminal residue" evidence="3">
    <location>
        <position position="75"/>
    </location>
</feature>
<dbReference type="InterPro" id="IPR027417">
    <property type="entry name" value="P-loop_NTPase"/>
</dbReference>
<gene>
    <name evidence="3" type="ORF">HMPREF0519_0273</name>
</gene>
<dbReference type="EMBL" id="ACGP01000062">
    <property type="protein sequence ID" value="EEI25586.1"/>
    <property type="molecule type" value="Genomic_DNA"/>
</dbReference>
<dbReference type="InterPro" id="IPR000194">
    <property type="entry name" value="ATPase_F1/V1/A1_a/bsu_nucl-bd"/>
</dbReference>
<dbReference type="PANTHER" id="PTHR48082:SF2">
    <property type="entry name" value="ATP SYNTHASE SUBUNIT ALPHA, MITOCHONDRIAL"/>
    <property type="match status" value="1"/>
</dbReference>
<evidence type="ECO:0000256" key="1">
    <source>
        <dbReference type="ARBA" id="ARBA00022967"/>
    </source>
</evidence>
<evidence type="ECO:0000313" key="3">
    <source>
        <dbReference type="EMBL" id="EEI25586.1"/>
    </source>
</evidence>
<dbReference type="Gene3D" id="3.40.50.12240">
    <property type="match status" value="1"/>
</dbReference>
<dbReference type="SUPFAM" id="SSF52540">
    <property type="entry name" value="P-loop containing nucleoside triphosphate hydrolases"/>
    <property type="match status" value="1"/>
</dbReference>
<sequence>IVRKLEENGALAHTIVVAATASESAAMQYISAYSGCTMGEYFMDRGEDALIVYDDLSKQAVAYRQISLLLKRPRV</sequence>
<dbReference type="GO" id="GO:0005524">
    <property type="term" value="F:ATP binding"/>
    <property type="evidence" value="ECO:0007669"/>
    <property type="project" value="InterPro"/>
</dbReference>
<keyword evidence="4" id="KW-1185">Reference proteome</keyword>